<dbReference type="Pfam" id="PF04738">
    <property type="entry name" value="Lant_dehydr_N"/>
    <property type="match status" value="1"/>
</dbReference>
<evidence type="ECO:0000313" key="3">
    <source>
        <dbReference type="EMBL" id="GAA2084563.1"/>
    </source>
</evidence>
<comment type="caution">
    <text evidence="3">The sequence shown here is derived from an EMBL/GenBank/DDBJ whole genome shotgun (WGS) entry which is preliminary data.</text>
</comment>
<evidence type="ECO:0000313" key="4">
    <source>
        <dbReference type="Proteomes" id="UP001500897"/>
    </source>
</evidence>
<organism evidence="3 4">
    <name type="scientific">Kitasatospora saccharophila</name>
    <dbReference type="NCBI Taxonomy" id="407973"/>
    <lineage>
        <taxon>Bacteria</taxon>
        <taxon>Bacillati</taxon>
        <taxon>Actinomycetota</taxon>
        <taxon>Actinomycetes</taxon>
        <taxon>Kitasatosporales</taxon>
        <taxon>Streptomycetaceae</taxon>
        <taxon>Kitasatospora</taxon>
    </lineage>
</organism>
<evidence type="ECO:0000259" key="1">
    <source>
        <dbReference type="Pfam" id="PF04738"/>
    </source>
</evidence>
<gene>
    <name evidence="3" type="ORF">GCM10009759_03710</name>
</gene>
<dbReference type="NCBIfam" id="TIGR03891">
    <property type="entry name" value="thiopep_ocin"/>
    <property type="match status" value="1"/>
</dbReference>
<dbReference type="InterPro" id="IPR006827">
    <property type="entry name" value="Lant_deHydtase_N"/>
</dbReference>
<dbReference type="Proteomes" id="UP001500897">
    <property type="component" value="Unassembled WGS sequence"/>
</dbReference>
<reference evidence="3 4" key="1">
    <citation type="journal article" date="2019" name="Int. J. Syst. Evol. Microbiol.">
        <title>The Global Catalogue of Microorganisms (GCM) 10K type strain sequencing project: providing services to taxonomists for standard genome sequencing and annotation.</title>
        <authorList>
            <consortium name="The Broad Institute Genomics Platform"/>
            <consortium name="The Broad Institute Genome Sequencing Center for Infectious Disease"/>
            <person name="Wu L."/>
            <person name="Ma J."/>
        </authorList>
    </citation>
    <scope>NUCLEOTIDE SEQUENCE [LARGE SCALE GENOMIC DNA]</scope>
    <source>
        <strain evidence="3 4">JCM 14559</strain>
    </source>
</reference>
<keyword evidence="4" id="KW-1185">Reference proteome</keyword>
<feature type="domain" description="Lantibiotic dehydratase N-terminal" evidence="1">
    <location>
        <begin position="72"/>
        <end position="701"/>
    </location>
</feature>
<name>A0ABN2W5X1_9ACTN</name>
<proteinExistence type="predicted"/>
<sequence length="1026" mass="109215">MSFLLIFEVTSVYRLAGPVLVRAAARPNSRIPAWWPDLADSGPRAAEVWRRWLAEVMESDGDLAVPDAGGEPELLRRARSVAAGAEIGAAQLRRLVSAVMAHVLVGTRATPTGLSGGVSVARTGDVPVAPVWGEGRVVARVDARWLVAVLERLEPATGESLPVTGNRARWRRGGKVFLADHETGTEVAVDATDAVLTALRAADGGPVALGDVMGRVVLDHPHFSVPSARKLVRDLLHAGLVISALRPPTTALDPLGHLLAAAAKTGADLETAARPLLAEVRHVRQELMTHNRLAGAEERRTVRAGLACWAAERSERFGGAPPVAVDLRLDAGPMVLPDGLAPMLTDAAEALVRLSPHPGGHPVWTAYRTRFLRAYGAGAVVPLPELVSPNSGIGLPGGYRGSLLPVPAAAFGARDELLLSLAQQAAVEGLEEVEVDGALLRRLGPGPVGAVPAHVELTVRLLADGRGADGGPGRYGVAVEAQPRPGGTTATRFLPLLDDGDRKELTAALRGAPAARHGARAVQVSAPTLTGRAANLTRTPALLPVLPLGECPESSAGAVRLEDIGVCADERRMWLVNLANGSPLEARLLSPLWPRSATGPLARFLTEIGTAFTSWPAAFHWGAASNLPFLPRLVRGPVVLSPARWTLPATALPATELPWEQWRTATVAWLDRYRVPDRVYLVQHGRRLPLDRTVPEHLVLLHEHLEREPAAVLVEAPAADADGWCGRAVELTVQLHSTRPPLPTAPRPARTTGFLDWQLPGASGVLSARLHGNPQRADEILSQVGELTKKWVNPPSWWFKRGGEGTNLRLVLLLPEAGAWPLAAERVGQWAQDLRERGLLTHTGYDTHQPQAGRFGRGAALRAAEQVFAADTRAVLAQLAYQRGDSAEPLAVTAVSMLRLAIGLLGPDAGSAWLRERRRHSYSRVSLSPRLTRTAAELAGPDDVLADTTEGRALAQAWQQRDDALAEYRDALLRAPDGLEPHNVLPALLNAHVNRAGLLNQAADVSRALAGHCAHQTAAATDGGAR</sequence>
<protein>
    <submittedName>
        <fullName evidence="3">Lantibiotic dehydratase</fullName>
    </submittedName>
</protein>
<feature type="domain" description="Thiopeptide-type bacteriocin biosynthesis" evidence="2">
    <location>
        <begin position="766"/>
        <end position="999"/>
    </location>
</feature>
<accession>A0ABN2W5X1</accession>
<dbReference type="EMBL" id="BAAANS010000002">
    <property type="protein sequence ID" value="GAA2084563.1"/>
    <property type="molecule type" value="Genomic_DNA"/>
</dbReference>
<dbReference type="InterPro" id="IPR023809">
    <property type="entry name" value="Thiopep_bacteriocin_synth_dom"/>
</dbReference>
<dbReference type="Pfam" id="PF14028">
    <property type="entry name" value="Lant_dehydr_C"/>
    <property type="match status" value="1"/>
</dbReference>
<evidence type="ECO:0000259" key="2">
    <source>
        <dbReference type="Pfam" id="PF14028"/>
    </source>
</evidence>